<evidence type="ECO:0000256" key="4">
    <source>
        <dbReference type="ARBA" id="ARBA00022692"/>
    </source>
</evidence>
<dbReference type="PANTHER" id="PTHR43269:SF2">
    <property type="entry name" value="SODIUM_PROTON ANTIPORTER 1-RELATED"/>
    <property type="match status" value="1"/>
</dbReference>
<sequence>MPRLLKIFTLLALCALTATTAVWAAGFEDTLASIFTRHTVYGVRYEIIIFALILVGVAIFYNNTMQVAVIGLLALCFYKYEFVDGFSVIQRLFGYTNDQGEAVKGSWNTYLNLALMLPGFSILANIFEESKFPSVLPRYLPSGSLGGMVLLVFVFCLSTFLDNIAAAMIGCSMAATLYKNKVHIGYVAAICAASNAGGAGSVVGDTTTTLIWIYGKDPLVLAHAFLPAIVALLIVAFFGARQQHKYTQDVFVPSGSVQIDKKRLGLVLLILAGAIFFNYFFEFPALGIWIAILIGALFVKINFREGLNAIESTVFLVCLVFCAELVPIDSVPDASILSTLAIGFVSAVFNNIPLTQLCLIKGGYDWALISYAVGFGGSMIWFGSSAGVAVCNVFTKARSFMNWLRYGWHIPFGFVIGFGVYLLVIGWDPMKGNPPDQMPQPISQSEAIGNTQIHHNALPEGVVVDEAAQQ</sequence>
<dbReference type="GO" id="GO:0016020">
    <property type="term" value="C:membrane"/>
    <property type="evidence" value="ECO:0007669"/>
    <property type="project" value="UniProtKB-SubCell"/>
</dbReference>
<evidence type="ECO:0000256" key="3">
    <source>
        <dbReference type="ARBA" id="ARBA00022449"/>
    </source>
</evidence>
<reference evidence="14" key="1">
    <citation type="journal article" date="2021" name="PeerJ">
        <title>Extensive microbial diversity within the chicken gut microbiome revealed by metagenomics and culture.</title>
        <authorList>
            <person name="Gilroy R."/>
            <person name="Ravi A."/>
            <person name="Getino M."/>
            <person name="Pursley I."/>
            <person name="Horton D.L."/>
            <person name="Alikhan N.F."/>
            <person name="Baker D."/>
            <person name="Gharbi K."/>
            <person name="Hall N."/>
            <person name="Watson M."/>
            <person name="Adriaenssens E.M."/>
            <person name="Foster-Nyarko E."/>
            <person name="Jarju S."/>
            <person name="Secka A."/>
            <person name="Antonio M."/>
            <person name="Oren A."/>
            <person name="Chaudhuri R.R."/>
            <person name="La Ragione R."/>
            <person name="Hildebrand F."/>
            <person name="Pallen M.J."/>
        </authorList>
    </citation>
    <scope>NUCLEOTIDE SEQUENCE</scope>
    <source>
        <strain evidence="14">USASDec5-558</strain>
    </source>
</reference>
<evidence type="ECO:0000256" key="6">
    <source>
        <dbReference type="ARBA" id="ARBA00023053"/>
    </source>
</evidence>
<feature type="signal peptide" evidence="12">
    <location>
        <begin position="1"/>
        <end position="24"/>
    </location>
</feature>
<dbReference type="InterPro" id="IPR004680">
    <property type="entry name" value="Cit_transptr-like_dom"/>
</dbReference>
<name>A0A9D2B1D3_9GAMM</name>
<dbReference type="Proteomes" id="UP000886829">
    <property type="component" value="Unassembled WGS sequence"/>
</dbReference>
<reference evidence="14" key="2">
    <citation type="submission" date="2021-04" db="EMBL/GenBank/DDBJ databases">
        <authorList>
            <person name="Gilroy R."/>
        </authorList>
    </citation>
    <scope>NUCLEOTIDE SEQUENCE</scope>
    <source>
        <strain evidence="14">USASDec5-558</strain>
    </source>
</reference>
<evidence type="ECO:0000313" key="14">
    <source>
        <dbReference type="EMBL" id="HIX57550.1"/>
    </source>
</evidence>
<feature type="transmembrane region" description="Helical" evidence="11">
    <location>
        <begin position="286"/>
        <end position="303"/>
    </location>
</feature>
<gene>
    <name evidence="14" type="ORF">H9850_08800</name>
</gene>
<evidence type="ECO:0000256" key="10">
    <source>
        <dbReference type="ARBA" id="ARBA00025753"/>
    </source>
</evidence>
<proteinExistence type="inferred from homology"/>
<organism evidence="14 15">
    <name type="scientific">Candidatus Anaerobiospirillum pullistercoris</name>
    <dbReference type="NCBI Taxonomy" id="2838452"/>
    <lineage>
        <taxon>Bacteria</taxon>
        <taxon>Pseudomonadati</taxon>
        <taxon>Pseudomonadota</taxon>
        <taxon>Gammaproteobacteria</taxon>
        <taxon>Aeromonadales</taxon>
        <taxon>Succinivibrionaceae</taxon>
        <taxon>Anaerobiospirillum</taxon>
    </lineage>
</organism>
<dbReference type="AlphaFoldDB" id="A0A9D2B1D3"/>
<keyword evidence="4 11" id="KW-0812">Transmembrane</keyword>
<feature type="transmembrane region" description="Helical" evidence="11">
    <location>
        <begin position="48"/>
        <end position="78"/>
    </location>
</feature>
<feature type="transmembrane region" description="Helical" evidence="11">
    <location>
        <begin position="334"/>
        <end position="354"/>
    </location>
</feature>
<evidence type="ECO:0000256" key="7">
    <source>
        <dbReference type="ARBA" id="ARBA00023065"/>
    </source>
</evidence>
<accession>A0A9D2B1D3</accession>
<dbReference type="GO" id="GO:0015297">
    <property type="term" value="F:antiporter activity"/>
    <property type="evidence" value="ECO:0007669"/>
    <property type="project" value="UniProtKB-KW"/>
</dbReference>
<evidence type="ECO:0000256" key="2">
    <source>
        <dbReference type="ARBA" id="ARBA00022448"/>
    </source>
</evidence>
<feature type="transmembrane region" description="Helical" evidence="11">
    <location>
        <begin position="109"/>
        <end position="127"/>
    </location>
</feature>
<evidence type="ECO:0000256" key="12">
    <source>
        <dbReference type="SAM" id="SignalP"/>
    </source>
</evidence>
<feature type="transmembrane region" description="Helical" evidence="11">
    <location>
        <begin position="220"/>
        <end position="240"/>
    </location>
</feature>
<comment type="caution">
    <text evidence="14">The sequence shown here is derived from an EMBL/GenBank/DDBJ whole genome shotgun (WGS) entry which is preliminary data.</text>
</comment>
<dbReference type="GO" id="GO:0006814">
    <property type="term" value="P:sodium ion transport"/>
    <property type="evidence" value="ECO:0007669"/>
    <property type="project" value="UniProtKB-KW"/>
</dbReference>
<evidence type="ECO:0000256" key="5">
    <source>
        <dbReference type="ARBA" id="ARBA00022989"/>
    </source>
</evidence>
<dbReference type="EMBL" id="DXEV01000172">
    <property type="protein sequence ID" value="HIX57550.1"/>
    <property type="molecule type" value="Genomic_DNA"/>
</dbReference>
<feature type="transmembrane region" description="Helical" evidence="11">
    <location>
        <begin position="406"/>
        <end position="427"/>
    </location>
</feature>
<feature type="transmembrane region" description="Helical" evidence="11">
    <location>
        <begin position="310"/>
        <end position="328"/>
    </location>
</feature>
<feature type="chain" id="PRO_5039116505" evidence="12">
    <location>
        <begin position="25"/>
        <end position="470"/>
    </location>
</feature>
<feature type="transmembrane region" description="Helical" evidence="11">
    <location>
        <begin position="366"/>
        <end position="386"/>
    </location>
</feature>
<evidence type="ECO:0000313" key="15">
    <source>
        <dbReference type="Proteomes" id="UP000886829"/>
    </source>
</evidence>
<evidence type="ECO:0000256" key="8">
    <source>
        <dbReference type="ARBA" id="ARBA00023136"/>
    </source>
</evidence>
<keyword evidence="8 11" id="KW-0472">Membrane</keyword>
<feature type="transmembrane region" description="Helical" evidence="11">
    <location>
        <begin position="264"/>
        <end position="280"/>
    </location>
</feature>
<evidence type="ECO:0000256" key="1">
    <source>
        <dbReference type="ARBA" id="ARBA00004141"/>
    </source>
</evidence>
<keyword evidence="5 11" id="KW-1133">Transmembrane helix</keyword>
<keyword evidence="2" id="KW-0813">Transport</keyword>
<keyword evidence="3" id="KW-0050">Antiport</keyword>
<feature type="transmembrane region" description="Helical" evidence="11">
    <location>
        <begin position="147"/>
        <end position="174"/>
    </location>
</feature>
<keyword evidence="7" id="KW-0406">Ion transport</keyword>
<protein>
    <submittedName>
        <fullName evidence="14">Citrate transporter</fullName>
    </submittedName>
</protein>
<comment type="subcellular location">
    <subcellularLocation>
        <location evidence="1">Membrane</location>
        <topology evidence="1">Multi-pass membrane protein</topology>
    </subcellularLocation>
</comment>
<comment type="similarity">
    <text evidence="10">Belongs to the NhaD Na(+)/H(+) (TC 2.A.62) antiporter family.</text>
</comment>
<evidence type="ECO:0000256" key="11">
    <source>
        <dbReference type="SAM" id="Phobius"/>
    </source>
</evidence>
<feature type="domain" description="Citrate transporter-like" evidence="13">
    <location>
        <begin position="111"/>
        <end position="355"/>
    </location>
</feature>
<evidence type="ECO:0000259" key="13">
    <source>
        <dbReference type="Pfam" id="PF03600"/>
    </source>
</evidence>
<dbReference type="Pfam" id="PF03600">
    <property type="entry name" value="CitMHS"/>
    <property type="match status" value="1"/>
</dbReference>
<dbReference type="InterPro" id="IPR045016">
    <property type="entry name" value="NhaD-like"/>
</dbReference>
<dbReference type="PANTHER" id="PTHR43269">
    <property type="entry name" value="SODIUM/PROTON ANTIPORTER 1-RELATED"/>
    <property type="match status" value="1"/>
</dbReference>
<keyword evidence="12" id="KW-0732">Signal</keyword>
<evidence type="ECO:0000256" key="9">
    <source>
        <dbReference type="ARBA" id="ARBA00023201"/>
    </source>
</evidence>
<keyword evidence="6" id="KW-0915">Sodium</keyword>
<feature type="transmembrane region" description="Helical" evidence="11">
    <location>
        <begin position="186"/>
        <end position="214"/>
    </location>
</feature>
<keyword evidence="9" id="KW-0739">Sodium transport</keyword>